<proteinExistence type="predicted"/>
<evidence type="ECO:0000313" key="1">
    <source>
        <dbReference type="Proteomes" id="UP000887565"/>
    </source>
</evidence>
<keyword evidence="1" id="KW-1185">Reference proteome</keyword>
<accession>A0A915KJ28</accession>
<name>A0A915KJ28_ROMCU</name>
<reference evidence="2" key="1">
    <citation type="submission" date="2022-11" db="UniProtKB">
        <authorList>
            <consortium name="WormBaseParasite"/>
        </authorList>
    </citation>
    <scope>IDENTIFICATION</scope>
</reference>
<protein>
    <submittedName>
        <fullName evidence="2">Uncharacterized protein</fullName>
    </submittedName>
</protein>
<organism evidence="1 2">
    <name type="scientific">Romanomermis culicivorax</name>
    <name type="common">Nematode worm</name>
    <dbReference type="NCBI Taxonomy" id="13658"/>
    <lineage>
        <taxon>Eukaryota</taxon>
        <taxon>Metazoa</taxon>
        <taxon>Ecdysozoa</taxon>
        <taxon>Nematoda</taxon>
        <taxon>Enoplea</taxon>
        <taxon>Dorylaimia</taxon>
        <taxon>Mermithida</taxon>
        <taxon>Mermithoidea</taxon>
        <taxon>Mermithidae</taxon>
        <taxon>Romanomermis</taxon>
    </lineage>
</organism>
<sequence>MTEISAVVKIVHTCKIENERAEHKPKNPASMECQKNKKLKALLAARSLISQTLGMDSWSEQNPKVKNRRRTVPRCESYTSINWRYAVWKQDIKTQTLACRGIRKHDINNFAVAIRAKTKITIY</sequence>
<dbReference type="AlphaFoldDB" id="A0A915KJ28"/>
<dbReference type="Proteomes" id="UP000887565">
    <property type="component" value="Unplaced"/>
</dbReference>
<evidence type="ECO:0000313" key="2">
    <source>
        <dbReference type="WBParaSite" id="nRc.2.0.1.t38416-RA"/>
    </source>
</evidence>
<dbReference type="WBParaSite" id="nRc.2.0.1.t38416-RA">
    <property type="protein sequence ID" value="nRc.2.0.1.t38416-RA"/>
    <property type="gene ID" value="nRc.2.0.1.g38416"/>
</dbReference>